<feature type="compositionally biased region" description="Pro residues" evidence="1">
    <location>
        <begin position="177"/>
        <end position="194"/>
    </location>
</feature>
<feature type="compositionally biased region" description="Basic and acidic residues" evidence="1">
    <location>
        <begin position="116"/>
        <end position="126"/>
    </location>
</feature>
<accession>A0ABM3P0Y9</accession>
<gene>
    <name evidence="3" type="primary">LOC128313046</name>
</gene>
<feature type="compositionally biased region" description="Low complexity" evidence="1">
    <location>
        <begin position="195"/>
        <end position="205"/>
    </location>
</feature>
<sequence>MAQPESGGPGGPRVPGRRAGAQLGGWLQRRTGGVGRRGGEGRGLPETREGKLRGRKSARGRAAGGPPGPGRGRGDRRGRAGGGGPGARPLLRLPAALPPMPSPPGQAPALAPRGRPGRELLREPRGRGGGGPGGTPAAHLRARPCPAGLRGADRGALPALSLPRGGGSGTRCAAGARPPPPAPPRPVRPLPAGPRLPGSRPAGRAGRLGGGRLAGYPVPDMAPGSARSRRAADGGTGGRGAAPHSSARPAFPEPLTHPPPNPAPPAVTPSRPPGACSATPGGREGPLHVGRRAWSHVAQEAPAGCADPVTPLLPGLGDTAFPVGFGHKLSVPFSEKDKGFGKRKRRGRHRGV</sequence>
<reference evidence="3" key="1">
    <citation type="submission" date="2025-08" db="UniProtKB">
        <authorList>
            <consortium name="RefSeq"/>
        </authorList>
    </citation>
    <scope>IDENTIFICATION</scope>
    <source>
        <tissue evidence="3">Blood</tissue>
    </source>
</reference>
<feature type="compositionally biased region" description="Basic and acidic residues" evidence="1">
    <location>
        <begin position="37"/>
        <end position="52"/>
    </location>
</feature>
<protein>
    <submittedName>
        <fullName evidence="3">Basic proline-rich protein-like</fullName>
    </submittedName>
</protein>
<dbReference type="RefSeq" id="XP_053065340.1">
    <property type="nucleotide sequence ID" value="XM_053209365.1"/>
</dbReference>
<evidence type="ECO:0000313" key="2">
    <source>
        <dbReference type="Proteomes" id="UP001652583"/>
    </source>
</evidence>
<dbReference type="Proteomes" id="UP001652583">
    <property type="component" value="Chromosome E4"/>
</dbReference>
<feature type="compositionally biased region" description="Pro residues" evidence="1">
    <location>
        <begin position="96"/>
        <end position="106"/>
    </location>
</feature>
<feature type="region of interest" description="Disordered" evidence="1">
    <location>
        <begin position="1"/>
        <end position="293"/>
    </location>
</feature>
<organism evidence="2 3">
    <name type="scientific">Acinonyx jubatus</name>
    <name type="common">Cheetah</name>
    <dbReference type="NCBI Taxonomy" id="32536"/>
    <lineage>
        <taxon>Eukaryota</taxon>
        <taxon>Metazoa</taxon>
        <taxon>Chordata</taxon>
        <taxon>Craniata</taxon>
        <taxon>Vertebrata</taxon>
        <taxon>Euteleostomi</taxon>
        <taxon>Mammalia</taxon>
        <taxon>Eutheria</taxon>
        <taxon>Laurasiatheria</taxon>
        <taxon>Carnivora</taxon>
        <taxon>Feliformia</taxon>
        <taxon>Felidae</taxon>
        <taxon>Felinae</taxon>
        <taxon>Acinonyx</taxon>
    </lineage>
</organism>
<keyword evidence="2" id="KW-1185">Reference proteome</keyword>
<evidence type="ECO:0000313" key="3">
    <source>
        <dbReference type="RefSeq" id="XP_053065340.1"/>
    </source>
</evidence>
<feature type="compositionally biased region" description="Pro residues" evidence="1">
    <location>
        <begin position="251"/>
        <end position="272"/>
    </location>
</feature>
<name>A0ABM3P0Y9_ACIJB</name>
<feature type="compositionally biased region" description="Basic residues" evidence="1">
    <location>
        <begin position="341"/>
        <end position="352"/>
    </location>
</feature>
<evidence type="ECO:0000256" key="1">
    <source>
        <dbReference type="SAM" id="MobiDB-lite"/>
    </source>
</evidence>
<proteinExistence type="predicted"/>
<feature type="region of interest" description="Disordered" evidence="1">
    <location>
        <begin position="328"/>
        <end position="352"/>
    </location>
</feature>
<dbReference type="GeneID" id="128313046"/>